<accession>A0A6P9F8W0</accession>
<dbReference type="InParanoid" id="A0A6P9F8W0"/>
<name>A0A6P9F8W0_JUGRE</name>
<dbReference type="AlphaFoldDB" id="A0A6P9F8W0"/>
<dbReference type="RefSeq" id="XP_035551067.1">
    <property type="nucleotide sequence ID" value="XM_035695174.1"/>
</dbReference>
<feature type="signal peptide" evidence="1">
    <location>
        <begin position="1"/>
        <end position="23"/>
    </location>
</feature>
<evidence type="ECO:0000256" key="1">
    <source>
        <dbReference type="SAM" id="SignalP"/>
    </source>
</evidence>
<dbReference type="KEGG" id="jre:108996637"/>
<evidence type="ECO:0000313" key="3">
    <source>
        <dbReference type="RefSeq" id="XP_035551067.1"/>
    </source>
</evidence>
<protein>
    <submittedName>
        <fullName evidence="3">Arp2/3 complex-activating protein rickA-like</fullName>
    </submittedName>
</protein>
<feature type="chain" id="PRO_5027605588" evidence="1">
    <location>
        <begin position="24"/>
        <end position="166"/>
    </location>
</feature>
<keyword evidence="1" id="KW-0732">Signal</keyword>
<dbReference type="Proteomes" id="UP000235220">
    <property type="component" value="Chromosome 10"/>
</dbReference>
<dbReference type="GeneID" id="108996637"/>
<reference evidence="3" key="1">
    <citation type="submission" date="2025-08" db="UniProtKB">
        <authorList>
            <consortium name="RefSeq"/>
        </authorList>
    </citation>
    <scope>IDENTIFICATION</scope>
    <source>
        <tissue evidence="3">Leaves</tissue>
    </source>
</reference>
<evidence type="ECO:0000313" key="2">
    <source>
        <dbReference type="Proteomes" id="UP000235220"/>
    </source>
</evidence>
<sequence length="166" mass="17926">MFAKVFFVVVFSMLLIMISTTDAARILDELTTSPFKHHEIYRPVVSTRRLVLSPTPTIDRLVPGGPNPMEPPPTPTLMTIDRLVPGGPNPMEPPPTPMTIDRLVPGGPNPMEPPPTPTLMTIDRLVPGGPNPMEPPPTPTLMTIDRLVPGGPNPMEPPPTPIGTIN</sequence>
<keyword evidence="2" id="KW-1185">Reference proteome</keyword>
<proteinExistence type="predicted"/>
<organism evidence="2 3">
    <name type="scientific">Juglans regia</name>
    <name type="common">English walnut</name>
    <dbReference type="NCBI Taxonomy" id="51240"/>
    <lineage>
        <taxon>Eukaryota</taxon>
        <taxon>Viridiplantae</taxon>
        <taxon>Streptophyta</taxon>
        <taxon>Embryophyta</taxon>
        <taxon>Tracheophyta</taxon>
        <taxon>Spermatophyta</taxon>
        <taxon>Magnoliopsida</taxon>
        <taxon>eudicotyledons</taxon>
        <taxon>Gunneridae</taxon>
        <taxon>Pentapetalae</taxon>
        <taxon>rosids</taxon>
        <taxon>fabids</taxon>
        <taxon>Fagales</taxon>
        <taxon>Juglandaceae</taxon>
        <taxon>Juglans</taxon>
    </lineage>
</organism>
<gene>
    <name evidence="3" type="primary">LOC108996637</name>
</gene>